<evidence type="ECO:0000259" key="6">
    <source>
        <dbReference type="PROSITE" id="PS51898"/>
    </source>
</evidence>
<evidence type="ECO:0000259" key="7">
    <source>
        <dbReference type="PROSITE" id="PS51900"/>
    </source>
</evidence>
<keyword evidence="3 5" id="KW-0238">DNA-binding</keyword>
<dbReference type="PROSITE" id="PS51898">
    <property type="entry name" value="TYR_RECOMBINASE"/>
    <property type="match status" value="1"/>
</dbReference>
<dbReference type="Pfam" id="PF00589">
    <property type="entry name" value="Phage_integrase"/>
    <property type="match status" value="1"/>
</dbReference>
<dbReference type="InterPro" id="IPR050808">
    <property type="entry name" value="Phage_Integrase"/>
</dbReference>
<dbReference type="CDD" id="cd00796">
    <property type="entry name" value="INT_Rci_Hp1_C"/>
    <property type="match status" value="1"/>
</dbReference>
<dbReference type="Gene3D" id="3.30.160.390">
    <property type="entry name" value="Integrase, DNA-binding domain"/>
    <property type="match status" value="1"/>
</dbReference>
<dbReference type="PANTHER" id="PTHR30629:SF2">
    <property type="entry name" value="PROPHAGE INTEGRASE INTS-RELATED"/>
    <property type="match status" value="1"/>
</dbReference>
<evidence type="ECO:0000313" key="8">
    <source>
        <dbReference type="EMBL" id="MDV5170990.1"/>
    </source>
</evidence>
<dbReference type="InterPro" id="IPR025166">
    <property type="entry name" value="Integrase_DNA_bind_dom"/>
</dbReference>
<gene>
    <name evidence="8" type="ORF">R2X38_18495</name>
</gene>
<dbReference type="InterPro" id="IPR011010">
    <property type="entry name" value="DNA_brk_join_enz"/>
</dbReference>
<comment type="caution">
    <text evidence="8">The sequence shown here is derived from an EMBL/GenBank/DDBJ whole genome shotgun (WGS) entry which is preliminary data.</text>
</comment>
<protein>
    <submittedName>
        <fullName evidence="8">Site-specific integrase</fullName>
    </submittedName>
</protein>
<dbReference type="InterPro" id="IPR013762">
    <property type="entry name" value="Integrase-like_cat_sf"/>
</dbReference>
<proteinExistence type="inferred from homology"/>
<evidence type="ECO:0000256" key="3">
    <source>
        <dbReference type="ARBA" id="ARBA00023125"/>
    </source>
</evidence>
<dbReference type="Pfam" id="PF13356">
    <property type="entry name" value="Arm-DNA-bind_3"/>
    <property type="match status" value="1"/>
</dbReference>
<evidence type="ECO:0000313" key="9">
    <source>
        <dbReference type="Proteomes" id="UP001186452"/>
    </source>
</evidence>
<dbReference type="InterPro" id="IPR044068">
    <property type="entry name" value="CB"/>
</dbReference>
<evidence type="ECO:0000256" key="4">
    <source>
        <dbReference type="ARBA" id="ARBA00023172"/>
    </source>
</evidence>
<evidence type="ECO:0000256" key="5">
    <source>
        <dbReference type="PROSITE-ProRule" id="PRU01248"/>
    </source>
</evidence>
<feature type="domain" description="Tyr recombinase" evidence="6">
    <location>
        <begin position="203"/>
        <end position="380"/>
    </location>
</feature>
<feature type="domain" description="Core-binding (CB)" evidence="7">
    <location>
        <begin position="100"/>
        <end position="183"/>
    </location>
</feature>
<dbReference type="PROSITE" id="PS51900">
    <property type="entry name" value="CB"/>
    <property type="match status" value="1"/>
</dbReference>
<comment type="similarity">
    <text evidence="1">Belongs to the 'phage' integrase family.</text>
</comment>
<name>A0ABU3ZLK2_9GAMM</name>
<dbReference type="Proteomes" id="UP001186452">
    <property type="component" value="Unassembled WGS sequence"/>
</dbReference>
<evidence type="ECO:0000256" key="1">
    <source>
        <dbReference type="ARBA" id="ARBA00008857"/>
    </source>
</evidence>
<dbReference type="PANTHER" id="PTHR30629">
    <property type="entry name" value="PROPHAGE INTEGRASE"/>
    <property type="match status" value="1"/>
</dbReference>
<dbReference type="SUPFAM" id="SSF56349">
    <property type="entry name" value="DNA breaking-rejoining enzymes"/>
    <property type="match status" value="1"/>
</dbReference>
<dbReference type="InterPro" id="IPR002104">
    <property type="entry name" value="Integrase_catalytic"/>
</dbReference>
<accession>A0ABU3ZLK2</accession>
<reference evidence="8 9" key="1">
    <citation type="submission" date="2023-10" db="EMBL/GenBank/DDBJ databases">
        <title>Marine bacteria isolated from horseshoe crab.</title>
        <authorList>
            <person name="Cheng T.H."/>
        </authorList>
    </citation>
    <scope>NUCLEOTIDE SEQUENCE [LARGE SCALE GENOMIC DNA]</scope>
    <source>
        <strain evidence="8 9">HSC6</strain>
    </source>
</reference>
<keyword evidence="2" id="KW-0229">DNA integration</keyword>
<dbReference type="InterPro" id="IPR038488">
    <property type="entry name" value="Integrase_DNA-bd_sf"/>
</dbReference>
<dbReference type="InterPro" id="IPR010998">
    <property type="entry name" value="Integrase_recombinase_N"/>
</dbReference>
<keyword evidence="9" id="KW-1185">Reference proteome</keyword>
<sequence>MNKRFKFTNATLKALPANSADSRSTELEVSDTEIVGLKCLSGRTGSKRFLLRYTLHGKKRSIAIGRFPDIDVDTARRIARKHKAQVADGIDPKQVRDESADVPTVKDFFYSTYLPMAKKRKKTWDDDEQRFRDHAKPIADIAYNALTAHQVMQLQLSLSDQGYSAATNNRVLAMLKTVGKLAERLLNVPNVALMVSLLPENNTRTRFCDLDETRRIIKCAREYHCPSAGNFIALLFLMGCRESELRYRKWTDVDLVKRTLSIPNTKNGSSHTIFLSDLMVEIFQSIPRVSSNPHVFPGTKKGKPIAPPRWAFNLIKKRAGIKDAGEVLFHTARHSVASNLISNGADISAVKVLLNHRSVESTLIYAKHSEANQRQTTAALSDMIEGKHHFNHIDG</sequence>
<evidence type="ECO:0000256" key="2">
    <source>
        <dbReference type="ARBA" id="ARBA00022908"/>
    </source>
</evidence>
<keyword evidence="4" id="KW-0233">DNA recombination</keyword>
<organism evidence="8 9">
    <name type="scientific">Photobacterium rosenbergii</name>
    <dbReference type="NCBI Taxonomy" id="294936"/>
    <lineage>
        <taxon>Bacteria</taxon>
        <taxon>Pseudomonadati</taxon>
        <taxon>Pseudomonadota</taxon>
        <taxon>Gammaproteobacteria</taxon>
        <taxon>Vibrionales</taxon>
        <taxon>Vibrionaceae</taxon>
        <taxon>Photobacterium</taxon>
    </lineage>
</organism>
<dbReference type="RefSeq" id="WP_317523804.1">
    <property type="nucleotide sequence ID" value="NZ_JAWJZI010000009.1"/>
</dbReference>
<dbReference type="Gene3D" id="1.10.443.10">
    <property type="entry name" value="Intergrase catalytic core"/>
    <property type="match status" value="1"/>
</dbReference>
<dbReference type="Gene3D" id="1.10.150.130">
    <property type="match status" value="1"/>
</dbReference>
<dbReference type="EMBL" id="JAWJZI010000009">
    <property type="protein sequence ID" value="MDV5170990.1"/>
    <property type="molecule type" value="Genomic_DNA"/>
</dbReference>